<evidence type="ECO:0000313" key="10">
    <source>
        <dbReference type="EMBL" id="TIC67930.1"/>
    </source>
</evidence>
<dbReference type="Proteomes" id="UP000305647">
    <property type="component" value="Unassembled WGS sequence"/>
</dbReference>
<dbReference type="Gene3D" id="2.60.34.10">
    <property type="entry name" value="Substrate Binding Domain Of DNAk, Chain A, domain 1"/>
    <property type="match status" value="1"/>
</dbReference>
<accession>A0A4T0R2Q0</accession>
<keyword evidence="6 9" id="KW-0346">Stress response</keyword>
<dbReference type="GO" id="GO:0005524">
    <property type="term" value="F:ATP binding"/>
    <property type="evidence" value="ECO:0007669"/>
    <property type="project" value="UniProtKB-KW"/>
</dbReference>
<dbReference type="FunFam" id="1.20.1270.10:FF:000002">
    <property type="entry name" value="Heat shock 70 kDa protein 4"/>
    <property type="match status" value="1"/>
</dbReference>
<evidence type="ECO:0000313" key="14">
    <source>
        <dbReference type="Proteomes" id="UP000310685"/>
    </source>
</evidence>
<dbReference type="PANTHER" id="PTHR45639:SF4">
    <property type="entry name" value="HSC70CB, ISOFORM G"/>
    <property type="match status" value="1"/>
</dbReference>
<evidence type="ECO:0000256" key="3">
    <source>
        <dbReference type="ARBA" id="ARBA00022490"/>
    </source>
</evidence>
<feature type="compositionally biased region" description="Basic and acidic residues" evidence="7">
    <location>
        <begin position="775"/>
        <end position="790"/>
    </location>
</feature>
<dbReference type="InterPro" id="IPR043129">
    <property type="entry name" value="ATPase_NBD"/>
</dbReference>
<dbReference type="GO" id="GO:0005634">
    <property type="term" value="C:nucleus"/>
    <property type="evidence" value="ECO:0007669"/>
    <property type="project" value="TreeGrafter"/>
</dbReference>
<sequence>MPIISFKKAYRNSRRTTKIKMSVVGLDIGSYSSVIACARSRGIDIICNEVSNRSTPTMTGFNVKSRTIGESAKSAETSNFKNTASQLKRLVGRSASDSEVMDEQSYIGAPLVDAGGEVGVQVSLAGEQQVFSATQLMAMYLGKLRDTAQTDIGTKVSDVVVSVPGWFTDVQRRAMLDASKVAGLNSLRVMNDLSATALGYGITKPELPEQGQPPRHVVFVDAGHSNFQVSVVAFNKGTLEVKGAAYNRHLGGRNLDKVLVDHFVNEFKDKYKIDVYSNAKATFRLAAGCERLKKVLSANSVAPLNVENLMNDIDATSMLKREDFEAAAADVLKGVETPLAEALEAAGIDQSQVDAVELVGGTSRVPAIKEKISAFFGGKTLSTTLNQDEAVVRGATLACAMLSPVFRVREFSVNDINLYGIKATWDSPSSLPEGETDETEIEAFPTRNAIPSTKILTFHRKEPFDINFQYANPASLPTGINPWISKATIKDVAPTADGDFSIVKVKVRLNLHGLVSIEGAYTVQEVEQEEQVPVKVAEGEEPKTETRKVKRTVKQKDLTVVGGATGASESKIAEYTEKEGQMYAHDKLVAETEERKNALEEYVYDQRNKLDDRHAAYATPEEKEVFKKALNEAEDWLYTEEGEDAQKSAYVARLDELKKLGDPIVNRYKEQQELPKAAAVLRAATNDFLSKAQSGDERYSHIAAEDIQKVIDTAANAAKWLDDNMYKQSEKMKTENPVISSAQVLKTAEEIGYTCNSILNRPKPKPKTEAPAPEPEPKETEGQKDNMDVD</sequence>
<reference evidence="12 13" key="1">
    <citation type="submission" date="2019-03" db="EMBL/GenBank/DDBJ databases">
        <title>Sequencing 25 genomes of Wallemia mellicola.</title>
        <authorList>
            <person name="Gostincar C."/>
        </authorList>
    </citation>
    <scope>NUCLEOTIDE SEQUENCE [LARGE SCALE GENOMIC DNA]</scope>
    <source>
        <strain evidence="11 13">EXF-1274</strain>
        <strain evidence="8 14">EXF-6152</strain>
        <strain evidence="10 15">EXF-757</strain>
        <strain evidence="9 12">EXF-8738</strain>
    </source>
</reference>
<comment type="caution">
    <text evidence="9">The sequence shown here is derived from an EMBL/GenBank/DDBJ whole genome shotgun (WGS) entry which is preliminary data.</text>
</comment>
<feature type="region of interest" description="Disordered" evidence="7">
    <location>
        <begin position="756"/>
        <end position="790"/>
    </location>
</feature>
<dbReference type="FunFam" id="3.90.640.10:FF:000004">
    <property type="entry name" value="Heat shock 70 kDa protein 4"/>
    <property type="match status" value="1"/>
</dbReference>
<dbReference type="EMBL" id="SPRX01000009">
    <property type="protein sequence ID" value="TIC67930.1"/>
    <property type="molecule type" value="Genomic_DNA"/>
</dbReference>
<dbReference type="SUPFAM" id="SSF100920">
    <property type="entry name" value="Heat shock protein 70kD (HSP70), peptide-binding domain"/>
    <property type="match status" value="1"/>
</dbReference>
<evidence type="ECO:0000256" key="2">
    <source>
        <dbReference type="ARBA" id="ARBA00007381"/>
    </source>
</evidence>
<evidence type="ECO:0000256" key="1">
    <source>
        <dbReference type="ARBA" id="ARBA00004496"/>
    </source>
</evidence>
<keyword evidence="5" id="KW-0067">ATP-binding</keyword>
<dbReference type="InterPro" id="IPR018181">
    <property type="entry name" value="Heat_shock_70_CS"/>
</dbReference>
<dbReference type="Gene3D" id="1.20.1270.10">
    <property type="match status" value="1"/>
</dbReference>
<dbReference type="PRINTS" id="PR00301">
    <property type="entry name" value="HEATSHOCK70"/>
</dbReference>
<dbReference type="SUPFAM" id="SSF53067">
    <property type="entry name" value="Actin-like ATPase domain"/>
    <property type="match status" value="2"/>
</dbReference>
<dbReference type="FunFam" id="2.60.34.10:FF:000011">
    <property type="entry name" value="Heat shock protein hsp88"/>
    <property type="match status" value="1"/>
</dbReference>
<dbReference type="Gene3D" id="3.30.30.30">
    <property type="match status" value="1"/>
</dbReference>
<gene>
    <name evidence="10" type="ORF">E3Q01_01037</name>
    <name evidence="11" type="ORF">E3Q02_01266</name>
    <name evidence="9" type="ORF">E3Q10_01663</name>
    <name evidence="8" type="ORF">E3Q22_02195</name>
</gene>
<evidence type="ECO:0000313" key="9">
    <source>
        <dbReference type="EMBL" id="TIC31264.1"/>
    </source>
</evidence>
<dbReference type="SUPFAM" id="SSF100934">
    <property type="entry name" value="Heat shock protein 70kD (HSP70), C-terminal subdomain"/>
    <property type="match status" value="2"/>
</dbReference>
<evidence type="ECO:0000313" key="11">
    <source>
        <dbReference type="EMBL" id="TIC68160.1"/>
    </source>
</evidence>
<dbReference type="Pfam" id="PF00012">
    <property type="entry name" value="HSP70"/>
    <property type="match status" value="1"/>
</dbReference>
<evidence type="ECO:0000256" key="5">
    <source>
        <dbReference type="ARBA" id="ARBA00022840"/>
    </source>
</evidence>
<evidence type="ECO:0000313" key="13">
    <source>
        <dbReference type="Proteomes" id="UP000309601"/>
    </source>
</evidence>
<dbReference type="PROSITE" id="PS01036">
    <property type="entry name" value="HSP70_3"/>
    <property type="match status" value="1"/>
</dbReference>
<evidence type="ECO:0000256" key="6">
    <source>
        <dbReference type="ARBA" id="ARBA00023016"/>
    </source>
</evidence>
<evidence type="ECO:0000256" key="7">
    <source>
        <dbReference type="SAM" id="MobiDB-lite"/>
    </source>
</evidence>
<evidence type="ECO:0000313" key="12">
    <source>
        <dbReference type="Proteomes" id="UP000305647"/>
    </source>
</evidence>
<dbReference type="CDD" id="cd24094">
    <property type="entry name" value="ASKHA_NBD_HSP70_ScSse"/>
    <property type="match status" value="1"/>
</dbReference>
<dbReference type="Proteomes" id="UP000310708">
    <property type="component" value="Unassembled WGS sequence"/>
</dbReference>
<dbReference type="EMBL" id="SPRO01000013">
    <property type="protein sequence ID" value="TIC31264.1"/>
    <property type="molecule type" value="Genomic_DNA"/>
</dbReference>
<proteinExistence type="inferred from homology"/>
<dbReference type="FunFam" id="3.30.30.30:FF:000002">
    <property type="entry name" value="Heat shock 70 kDa protein 4"/>
    <property type="match status" value="1"/>
</dbReference>
<evidence type="ECO:0000256" key="4">
    <source>
        <dbReference type="ARBA" id="ARBA00022741"/>
    </source>
</evidence>
<dbReference type="AlphaFoldDB" id="A0A4T0R2Q0"/>
<dbReference type="GO" id="GO:0005829">
    <property type="term" value="C:cytosol"/>
    <property type="evidence" value="ECO:0007669"/>
    <property type="project" value="TreeGrafter"/>
</dbReference>
<dbReference type="InterPro" id="IPR013126">
    <property type="entry name" value="Hsp_70_fam"/>
</dbReference>
<dbReference type="Gene3D" id="3.30.420.40">
    <property type="match status" value="2"/>
</dbReference>
<dbReference type="GO" id="GO:0140662">
    <property type="term" value="F:ATP-dependent protein folding chaperone"/>
    <property type="evidence" value="ECO:0007669"/>
    <property type="project" value="InterPro"/>
</dbReference>
<dbReference type="Gene3D" id="3.90.640.10">
    <property type="entry name" value="Actin, Chain A, domain 4"/>
    <property type="match status" value="1"/>
</dbReference>
<dbReference type="InterPro" id="IPR029048">
    <property type="entry name" value="HSP70_C_sf"/>
</dbReference>
<keyword evidence="3" id="KW-0963">Cytoplasm</keyword>
<dbReference type="Proteomes" id="UP000310685">
    <property type="component" value="Unassembled WGS sequence"/>
</dbReference>
<evidence type="ECO:0000313" key="8">
    <source>
        <dbReference type="EMBL" id="TIB79919.1"/>
    </source>
</evidence>
<protein>
    <submittedName>
        <fullName evidence="9">Heat shock protein</fullName>
    </submittedName>
</protein>
<organism evidence="9 12">
    <name type="scientific">Wallemia mellicola</name>
    <dbReference type="NCBI Taxonomy" id="1708541"/>
    <lineage>
        <taxon>Eukaryota</taxon>
        <taxon>Fungi</taxon>
        <taxon>Dikarya</taxon>
        <taxon>Basidiomycota</taxon>
        <taxon>Wallemiomycotina</taxon>
        <taxon>Wallemiomycetes</taxon>
        <taxon>Wallemiales</taxon>
        <taxon>Wallemiaceae</taxon>
        <taxon>Wallemia</taxon>
    </lineage>
</organism>
<name>A0A4T0R2Q0_9BASI</name>
<dbReference type="Proteomes" id="UP000309601">
    <property type="component" value="Unassembled WGS sequence"/>
</dbReference>
<comment type="subcellular location">
    <subcellularLocation>
        <location evidence="1">Cytoplasm</location>
    </subcellularLocation>
</comment>
<comment type="similarity">
    <text evidence="2">Belongs to the heat shock protein 70 family.</text>
</comment>
<dbReference type="InterPro" id="IPR029047">
    <property type="entry name" value="HSP70_peptide-bd_sf"/>
</dbReference>
<dbReference type="EMBL" id="SPRW01000010">
    <property type="protein sequence ID" value="TIC68160.1"/>
    <property type="molecule type" value="Genomic_DNA"/>
</dbReference>
<dbReference type="PANTHER" id="PTHR45639">
    <property type="entry name" value="HSC70CB, ISOFORM G-RELATED"/>
    <property type="match status" value="1"/>
</dbReference>
<keyword evidence="4" id="KW-0547">Nucleotide-binding</keyword>
<evidence type="ECO:0000313" key="15">
    <source>
        <dbReference type="Proteomes" id="UP000310708"/>
    </source>
</evidence>
<dbReference type="EMBL" id="SPRC01000020">
    <property type="protein sequence ID" value="TIB79919.1"/>
    <property type="molecule type" value="Genomic_DNA"/>
</dbReference>